<proteinExistence type="predicted"/>
<keyword evidence="3" id="KW-1185">Reference proteome</keyword>
<accession>A0ABW3CF08</accession>
<feature type="non-terminal residue" evidence="2">
    <location>
        <position position="1"/>
    </location>
</feature>
<dbReference type="Proteomes" id="UP001597083">
    <property type="component" value="Unassembled WGS sequence"/>
</dbReference>
<reference evidence="3" key="1">
    <citation type="journal article" date="2019" name="Int. J. Syst. Evol. Microbiol.">
        <title>The Global Catalogue of Microorganisms (GCM) 10K type strain sequencing project: providing services to taxonomists for standard genome sequencing and annotation.</title>
        <authorList>
            <consortium name="The Broad Institute Genomics Platform"/>
            <consortium name="The Broad Institute Genome Sequencing Center for Infectious Disease"/>
            <person name="Wu L."/>
            <person name="Ma J."/>
        </authorList>
    </citation>
    <scope>NUCLEOTIDE SEQUENCE [LARGE SCALE GENOMIC DNA]</scope>
    <source>
        <strain evidence="3">JCM 31696</strain>
    </source>
</reference>
<sequence>ATQVPFPERPLASGWIAVALVVWAAVVVLAVEMSSHAVESYKAPRGEAGTPGSVTITGEGGGGRDMSDCAGTFLPDTGGRAVTGADVYMDGDCMPGRTLRGREIGRGDVYTPGGGEYQWIFEGMGMSLWIPVLWGPFKLVAERRKRRWLESAVRRSGTLGQQ</sequence>
<organism evidence="2 3">
    <name type="scientific">Actinomadura adrarensis</name>
    <dbReference type="NCBI Taxonomy" id="1819600"/>
    <lineage>
        <taxon>Bacteria</taxon>
        <taxon>Bacillati</taxon>
        <taxon>Actinomycetota</taxon>
        <taxon>Actinomycetes</taxon>
        <taxon>Streptosporangiales</taxon>
        <taxon>Thermomonosporaceae</taxon>
        <taxon>Actinomadura</taxon>
    </lineage>
</organism>
<gene>
    <name evidence="2" type="ORF">ACFQ07_09765</name>
</gene>
<evidence type="ECO:0000256" key="1">
    <source>
        <dbReference type="SAM" id="Phobius"/>
    </source>
</evidence>
<name>A0ABW3CF08_9ACTN</name>
<evidence type="ECO:0000313" key="3">
    <source>
        <dbReference type="Proteomes" id="UP001597083"/>
    </source>
</evidence>
<keyword evidence="1" id="KW-1133">Transmembrane helix</keyword>
<protein>
    <submittedName>
        <fullName evidence="2">Uncharacterized protein</fullName>
    </submittedName>
</protein>
<comment type="caution">
    <text evidence="2">The sequence shown here is derived from an EMBL/GenBank/DDBJ whole genome shotgun (WGS) entry which is preliminary data.</text>
</comment>
<dbReference type="EMBL" id="JBHTIR010001407">
    <property type="protein sequence ID" value="MFD0852510.1"/>
    <property type="molecule type" value="Genomic_DNA"/>
</dbReference>
<keyword evidence="1" id="KW-0472">Membrane</keyword>
<feature type="transmembrane region" description="Helical" evidence="1">
    <location>
        <begin position="12"/>
        <end position="31"/>
    </location>
</feature>
<keyword evidence="1" id="KW-0812">Transmembrane</keyword>
<evidence type="ECO:0000313" key="2">
    <source>
        <dbReference type="EMBL" id="MFD0852510.1"/>
    </source>
</evidence>